<dbReference type="CDD" id="cd01949">
    <property type="entry name" value="GGDEF"/>
    <property type="match status" value="1"/>
</dbReference>
<evidence type="ECO:0000256" key="2">
    <source>
        <dbReference type="ARBA" id="ARBA00012282"/>
    </source>
</evidence>
<sequence>MDTQQLIEQSDNIFKVLTQQSTQGISVADIHGNYIFVNPAFCKMVGYSSEELLNLTVFDMKAPNQDHSSFEQSKNSKEKHAIKVMLQRKDGSIFPAEVIGKKITFENKECVLGTVQDISERVETERALLESDTRYQLAMKVANDGVWDWHIKTNLVEYDERYYTMAGYKKDAFPYTLEEWKKRVHPDDITHAMNAMDLYMQGKARQYDIEFRFLCQDNSYMWIRSRGKVIQKDEHNNAVRFIGTHSDISVQKKHEEKILYQAHFDSLTYLPNRFLSLDRLKHACIEANRNKELVALLFLDLDDFKKVNDTLGHETGDRLLQEAANRLRGVVRSVDTVGRLGGDEFIIILGGLKSVDEAHPIIDNLLNQFREMFVIHKRELLLTASVGVAIYPNDARDSSELLRNADSAMYDAKNCGRNTFSYYTAQMNQCAQRRLAIEEQIHGALNRNEFSVFYQVKTNLSNGKIMGAEALLRWNNPALGNVPPDEFIAIAEQTGNIIQLGKFVLEQSLKQTALWHKEYQQDFQIAVNLSPRQFRDPQLVQFIDDTLKANNVHASNLELEITEGVLLSGYNYVESMLNSITQMGVKMAMDDFGTGYSSLSYLRTYPFDVIKIDRSFINEIATAEKDRALINAIISMSHALNLKVVAEGIETEEQCQYLRKVNCDLGQGYLFSKPISAQAMTKLLDSTFQINK</sequence>
<evidence type="ECO:0000256" key="1">
    <source>
        <dbReference type="ARBA" id="ARBA00001946"/>
    </source>
</evidence>
<dbReference type="SUPFAM" id="SSF141868">
    <property type="entry name" value="EAL domain-like"/>
    <property type="match status" value="1"/>
</dbReference>
<dbReference type="PROSITE" id="PS50883">
    <property type="entry name" value="EAL"/>
    <property type="match status" value="1"/>
</dbReference>
<dbReference type="Gene3D" id="3.30.70.270">
    <property type="match status" value="1"/>
</dbReference>
<feature type="domain" description="PAS" evidence="5">
    <location>
        <begin position="10"/>
        <end position="64"/>
    </location>
</feature>
<evidence type="ECO:0000313" key="9">
    <source>
        <dbReference type="EMBL" id="TPH12919.1"/>
    </source>
</evidence>
<dbReference type="SMART" id="SM00267">
    <property type="entry name" value="GGDEF"/>
    <property type="match status" value="1"/>
</dbReference>
<dbReference type="InterPro" id="IPR052155">
    <property type="entry name" value="Biofilm_reg_signaling"/>
</dbReference>
<dbReference type="InterPro" id="IPR001633">
    <property type="entry name" value="EAL_dom"/>
</dbReference>
<dbReference type="FunFam" id="3.30.70.270:FF:000001">
    <property type="entry name" value="Diguanylate cyclase domain protein"/>
    <property type="match status" value="1"/>
</dbReference>
<dbReference type="InterPro" id="IPR013655">
    <property type="entry name" value="PAS_fold_3"/>
</dbReference>
<dbReference type="InterPro" id="IPR035965">
    <property type="entry name" value="PAS-like_dom_sf"/>
</dbReference>
<protein>
    <recommendedName>
        <fullName evidence="2">cyclic-guanylate-specific phosphodiesterase</fullName>
        <ecNumber evidence="2">3.1.4.52</ecNumber>
    </recommendedName>
</protein>
<feature type="domain" description="GGDEF" evidence="8">
    <location>
        <begin position="292"/>
        <end position="425"/>
    </location>
</feature>
<dbReference type="InterPro" id="IPR000700">
    <property type="entry name" value="PAS-assoc_C"/>
</dbReference>
<dbReference type="InterPro" id="IPR035919">
    <property type="entry name" value="EAL_sf"/>
</dbReference>
<evidence type="ECO:0000259" key="5">
    <source>
        <dbReference type="PROSITE" id="PS50112"/>
    </source>
</evidence>
<dbReference type="InterPro" id="IPR029787">
    <property type="entry name" value="Nucleotide_cyclase"/>
</dbReference>
<evidence type="ECO:0000259" key="6">
    <source>
        <dbReference type="PROSITE" id="PS50113"/>
    </source>
</evidence>
<evidence type="ECO:0000256" key="4">
    <source>
        <dbReference type="ARBA" id="ARBA00051114"/>
    </source>
</evidence>
<dbReference type="Pfam" id="PF00990">
    <property type="entry name" value="GGDEF"/>
    <property type="match status" value="1"/>
</dbReference>
<dbReference type="CDD" id="cd00130">
    <property type="entry name" value="PAS"/>
    <property type="match status" value="1"/>
</dbReference>
<dbReference type="PROSITE" id="PS50112">
    <property type="entry name" value="PAS"/>
    <property type="match status" value="1"/>
</dbReference>
<dbReference type="FunFam" id="3.20.20.450:FF:000001">
    <property type="entry name" value="Cyclic di-GMP phosphodiesterase yahA"/>
    <property type="match status" value="1"/>
</dbReference>
<dbReference type="PANTHER" id="PTHR44757">
    <property type="entry name" value="DIGUANYLATE CYCLASE DGCP"/>
    <property type="match status" value="1"/>
</dbReference>
<dbReference type="RefSeq" id="WP_140605395.1">
    <property type="nucleotide sequence ID" value="NZ_SAWY01000038.1"/>
</dbReference>
<feature type="domain" description="EAL" evidence="7">
    <location>
        <begin position="434"/>
        <end position="688"/>
    </location>
</feature>
<dbReference type="EMBL" id="SAWY01000038">
    <property type="protein sequence ID" value="TPH12919.1"/>
    <property type="molecule type" value="Genomic_DNA"/>
</dbReference>
<name>A0A502KRE7_9GAMM</name>
<organism evidence="9 10">
    <name type="scientific">Litorilituus lipolyticus</name>
    <dbReference type="NCBI Taxonomy" id="2491017"/>
    <lineage>
        <taxon>Bacteria</taxon>
        <taxon>Pseudomonadati</taxon>
        <taxon>Pseudomonadota</taxon>
        <taxon>Gammaproteobacteria</taxon>
        <taxon>Alteromonadales</taxon>
        <taxon>Colwelliaceae</taxon>
        <taxon>Litorilituus</taxon>
    </lineage>
</organism>
<accession>A0A502KRE7</accession>
<dbReference type="NCBIfam" id="TIGR00254">
    <property type="entry name" value="GGDEF"/>
    <property type="match status" value="1"/>
</dbReference>
<feature type="domain" description="PAC" evidence="6">
    <location>
        <begin position="207"/>
        <end position="260"/>
    </location>
</feature>
<dbReference type="SMART" id="SM00091">
    <property type="entry name" value="PAS"/>
    <property type="match status" value="2"/>
</dbReference>
<dbReference type="PROSITE" id="PS50113">
    <property type="entry name" value="PAC"/>
    <property type="match status" value="2"/>
</dbReference>
<keyword evidence="3" id="KW-0973">c-di-GMP</keyword>
<dbReference type="SUPFAM" id="SSF55785">
    <property type="entry name" value="PYP-like sensor domain (PAS domain)"/>
    <property type="match status" value="2"/>
</dbReference>
<dbReference type="SMART" id="SM00086">
    <property type="entry name" value="PAC"/>
    <property type="match status" value="2"/>
</dbReference>
<dbReference type="NCBIfam" id="TIGR00229">
    <property type="entry name" value="sensory_box"/>
    <property type="match status" value="2"/>
</dbReference>
<proteinExistence type="predicted"/>
<dbReference type="Proteomes" id="UP000315303">
    <property type="component" value="Unassembled WGS sequence"/>
</dbReference>
<dbReference type="CDD" id="cd01948">
    <property type="entry name" value="EAL"/>
    <property type="match status" value="1"/>
</dbReference>
<dbReference type="PANTHER" id="PTHR44757:SF2">
    <property type="entry name" value="BIOFILM ARCHITECTURE MAINTENANCE PROTEIN MBAA"/>
    <property type="match status" value="1"/>
</dbReference>
<dbReference type="EC" id="3.1.4.52" evidence="2"/>
<evidence type="ECO:0000259" key="8">
    <source>
        <dbReference type="PROSITE" id="PS50887"/>
    </source>
</evidence>
<dbReference type="OrthoDB" id="9176779at2"/>
<dbReference type="PROSITE" id="PS50887">
    <property type="entry name" value="GGDEF"/>
    <property type="match status" value="1"/>
</dbReference>
<comment type="catalytic activity">
    <reaction evidence="4">
        <text>3',3'-c-di-GMP + H2O = 5'-phosphoguanylyl(3'-&gt;5')guanosine + H(+)</text>
        <dbReference type="Rhea" id="RHEA:24902"/>
        <dbReference type="ChEBI" id="CHEBI:15377"/>
        <dbReference type="ChEBI" id="CHEBI:15378"/>
        <dbReference type="ChEBI" id="CHEBI:58754"/>
        <dbReference type="ChEBI" id="CHEBI:58805"/>
        <dbReference type="EC" id="3.1.4.52"/>
    </reaction>
    <physiologicalReaction direction="left-to-right" evidence="4">
        <dbReference type="Rhea" id="RHEA:24903"/>
    </physiologicalReaction>
</comment>
<dbReference type="Gene3D" id="3.30.450.20">
    <property type="entry name" value="PAS domain"/>
    <property type="match status" value="2"/>
</dbReference>
<dbReference type="Pfam" id="PF08447">
    <property type="entry name" value="PAS_3"/>
    <property type="match status" value="1"/>
</dbReference>
<dbReference type="InterPro" id="IPR001610">
    <property type="entry name" value="PAC"/>
</dbReference>
<dbReference type="GO" id="GO:0071732">
    <property type="term" value="P:cellular response to nitric oxide"/>
    <property type="evidence" value="ECO:0007669"/>
    <property type="project" value="UniProtKB-ARBA"/>
</dbReference>
<evidence type="ECO:0000259" key="7">
    <source>
        <dbReference type="PROSITE" id="PS50883"/>
    </source>
</evidence>
<evidence type="ECO:0000313" key="10">
    <source>
        <dbReference type="Proteomes" id="UP000315303"/>
    </source>
</evidence>
<evidence type="ECO:0000256" key="3">
    <source>
        <dbReference type="ARBA" id="ARBA00022636"/>
    </source>
</evidence>
<dbReference type="Pfam" id="PF00563">
    <property type="entry name" value="EAL"/>
    <property type="match status" value="1"/>
</dbReference>
<gene>
    <name evidence="9" type="ORF">EPA86_16045</name>
</gene>
<reference evidence="9 10" key="1">
    <citation type="submission" date="2019-01" db="EMBL/GenBank/DDBJ databases">
        <title>Litorilituus lipolytica sp. nov., isolated from intertidal sand of the Yellow Sea in China.</title>
        <authorList>
            <person name="Liu A."/>
        </authorList>
    </citation>
    <scope>NUCLEOTIDE SEQUENCE [LARGE SCALE GENOMIC DNA]</scope>
    <source>
        <strain evidence="9 10">RZ04</strain>
    </source>
</reference>
<dbReference type="Gene3D" id="3.20.20.450">
    <property type="entry name" value="EAL domain"/>
    <property type="match status" value="1"/>
</dbReference>
<dbReference type="InterPro" id="IPR043128">
    <property type="entry name" value="Rev_trsase/Diguanyl_cyclase"/>
</dbReference>
<dbReference type="SUPFAM" id="SSF55073">
    <property type="entry name" value="Nucleotide cyclase"/>
    <property type="match status" value="1"/>
</dbReference>
<comment type="cofactor">
    <cofactor evidence="1">
        <name>Mg(2+)</name>
        <dbReference type="ChEBI" id="CHEBI:18420"/>
    </cofactor>
</comment>
<comment type="caution">
    <text evidence="9">The sequence shown here is derived from an EMBL/GenBank/DDBJ whole genome shotgun (WGS) entry which is preliminary data.</text>
</comment>
<dbReference type="InterPro" id="IPR000014">
    <property type="entry name" value="PAS"/>
</dbReference>
<dbReference type="GO" id="GO:0071111">
    <property type="term" value="F:cyclic-guanylate-specific phosphodiesterase activity"/>
    <property type="evidence" value="ECO:0007669"/>
    <property type="project" value="UniProtKB-EC"/>
</dbReference>
<dbReference type="Pfam" id="PF13426">
    <property type="entry name" value="PAS_9"/>
    <property type="match status" value="1"/>
</dbReference>
<feature type="domain" description="PAC" evidence="6">
    <location>
        <begin position="80"/>
        <end position="130"/>
    </location>
</feature>
<dbReference type="InterPro" id="IPR000160">
    <property type="entry name" value="GGDEF_dom"/>
</dbReference>
<keyword evidence="10" id="KW-1185">Reference proteome</keyword>
<dbReference type="AlphaFoldDB" id="A0A502KRE7"/>
<dbReference type="SMART" id="SM00052">
    <property type="entry name" value="EAL"/>
    <property type="match status" value="1"/>
</dbReference>